<proteinExistence type="predicted"/>
<dbReference type="InterPro" id="IPR042245">
    <property type="entry name" value="Tgt2/MlaC_sf"/>
</dbReference>
<feature type="signal peptide" evidence="1">
    <location>
        <begin position="1"/>
        <end position="26"/>
    </location>
</feature>
<gene>
    <name evidence="2" type="ORF">CXB77_16405</name>
</gene>
<dbReference type="InterPro" id="IPR008869">
    <property type="entry name" value="MlaC/ttg2D"/>
</dbReference>
<organism evidence="2 3">
    <name type="scientific">Chromatium okenii</name>
    <dbReference type="NCBI Taxonomy" id="61644"/>
    <lineage>
        <taxon>Bacteria</taxon>
        <taxon>Pseudomonadati</taxon>
        <taxon>Pseudomonadota</taxon>
        <taxon>Gammaproteobacteria</taxon>
        <taxon>Chromatiales</taxon>
        <taxon>Chromatiaceae</taxon>
        <taxon>Chromatium</taxon>
    </lineage>
</organism>
<evidence type="ECO:0000256" key="1">
    <source>
        <dbReference type="SAM" id="SignalP"/>
    </source>
</evidence>
<keyword evidence="1" id="KW-0732">Signal</keyword>
<dbReference type="Gene3D" id="3.10.450.710">
    <property type="entry name" value="Tgt2/MlaC"/>
    <property type="match status" value="1"/>
</dbReference>
<dbReference type="Proteomes" id="UP000239936">
    <property type="component" value="Unassembled WGS sequence"/>
</dbReference>
<reference evidence="2 3" key="1">
    <citation type="submission" date="2018-01" db="EMBL/GenBank/DDBJ databases">
        <title>The complete genome sequence of Chromatium okenii LaCa, a purple sulfur bacterium with a turbulent life.</title>
        <authorList>
            <person name="Luedin S.M."/>
            <person name="Liechti N."/>
            <person name="Storelli N."/>
            <person name="Danza F."/>
            <person name="Wittwer M."/>
            <person name="Pothier J.F."/>
            <person name="Tonolla M.A."/>
        </authorList>
    </citation>
    <scope>NUCLEOTIDE SEQUENCE [LARGE SCALE GENOMIC DNA]</scope>
    <source>
        <strain evidence="2 3">LaCa</strain>
    </source>
</reference>
<keyword evidence="3" id="KW-1185">Reference proteome</keyword>
<protein>
    <submittedName>
        <fullName evidence="2">Toluene tolerance protein</fullName>
    </submittedName>
</protein>
<name>A0A2S7XPQ6_9GAMM</name>
<dbReference type="RefSeq" id="WP_105074670.1">
    <property type="nucleotide sequence ID" value="NZ_PPGH01000037.1"/>
</dbReference>
<dbReference type="PIRSF" id="PIRSF004649">
    <property type="entry name" value="MlaC"/>
    <property type="match status" value="1"/>
</dbReference>
<dbReference type="AlphaFoldDB" id="A0A2S7XPQ6"/>
<dbReference type="PANTHER" id="PTHR36573:SF1">
    <property type="entry name" value="INTERMEMBRANE PHOSPHOLIPID TRANSPORT SYSTEM BINDING PROTEIN MLAC"/>
    <property type="match status" value="1"/>
</dbReference>
<dbReference type="Pfam" id="PF05494">
    <property type="entry name" value="MlaC"/>
    <property type="match status" value="1"/>
</dbReference>
<accession>A0A2S7XPQ6</accession>
<evidence type="ECO:0000313" key="2">
    <source>
        <dbReference type="EMBL" id="PQJ95656.1"/>
    </source>
</evidence>
<dbReference type="PANTHER" id="PTHR36573">
    <property type="entry name" value="INTERMEMBRANE PHOSPHOLIPID TRANSPORT SYSTEM BINDING PROTEIN MLAC"/>
    <property type="match status" value="1"/>
</dbReference>
<sequence length="209" mass="23317">MIFQQHRSFLWILVVLPLLVSANLFAASATDDATALVQRTAEKILKTLEARRAEVERKPALIYGMVEDIVAPHFDFERITQGALGQAWRQASPDQQRQLVTGFKQVLIRTYARSLLSYSGEEIRYLPSKPGGRSGTVTVSTEVQQSGTAPITVDYRMHNGSGAWRVYDVVISDASLVSNYRNSFANEIRQSGIDGLISKLNEMNQQGRD</sequence>
<comment type="caution">
    <text evidence="2">The sequence shown here is derived from an EMBL/GenBank/DDBJ whole genome shotgun (WGS) entry which is preliminary data.</text>
</comment>
<dbReference type="EMBL" id="PPGH01000037">
    <property type="protein sequence ID" value="PQJ95656.1"/>
    <property type="molecule type" value="Genomic_DNA"/>
</dbReference>
<evidence type="ECO:0000313" key="3">
    <source>
        <dbReference type="Proteomes" id="UP000239936"/>
    </source>
</evidence>
<feature type="chain" id="PRO_5015466456" evidence="1">
    <location>
        <begin position="27"/>
        <end position="209"/>
    </location>
</feature>
<dbReference type="OrthoDB" id="9787053at2"/>